<dbReference type="InterPro" id="IPR045596">
    <property type="entry name" value="DUF6459"/>
</dbReference>
<sequence length="186" mass="20355">MPQRNTSRAIAIVRPLAPYEPAPSPTAPAPPAGSPPTAPRDNGNQLTLPLCGEHAPGMPESHRPTPSGAHERPCDIELIQLVTAIVELAAGRRPPHALRDRLSEPLRQRLLTDPRPELGRHFVVNRVHCGRDGAHVLHVNATVHERTHAIAFGTSSCLTPRYWGGWQVIEFCLLEPSVRRRAPRAA</sequence>
<feature type="region of interest" description="Disordered" evidence="1">
    <location>
        <begin position="1"/>
        <end position="47"/>
    </location>
</feature>
<evidence type="ECO:0000256" key="1">
    <source>
        <dbReference type="SAM" id="MobiDB-lite"/>
    </source>
</evidence>
<reference evidence="3" key="1">
    <citation type="journal article" date="2019" name="Int. J. Syst. Evol. Microbiol.">
        <title>The Global Catalogue of Microorganisms (GCM) 10K type strain sequencing project: providing services to taxonomists for standard genome sequencing and annotation.</title>
        <authorList>
            <consortium name="The Broad Institute Genomics Platform"/>
            <consortium name="The Broad Institute Genome Sequencing Center for Infectious Disease"/>
            <person name="Wu L."/>
            <person name="Ma J."/>
        </authorList>
    </citation>
    <scope>NUCLEOTIDE SEQUENCE [LARGE SCALE GENOMIC DNA]</scope>
    <source>
        <strain evidence="3">KCTC 32255</strain>
    </source>
</reference>
<gene>
    <name evidence="2" type="ORF">ACFQGD_10125</name>
</gene>
<evidence type="ECO:0000313" key="2">
    <source>
        <dbReference type="EMBL" id="MFC6867507.1"/>
    </source>
</evidence>
<protein>
    <submittedName>
        <fullName evidence="2">Rv3235 family protein</fullName>
    </submittedName>
</protein>
<keyword evidence="3" id="KW-1185">Reference proteome</keyword>
<dbReference type="EMBL" id="JBHSXX010000001">
    <property type="protein sequence ID" value="MFC6867507.1"/>
    <property type="molecule type" value="Genomic_DNA"/>
</dbReference>
<dbReference type="RefSeq" id="WP_345405515.1">
    <property type="nucleotide sequence ID" value="NZ_BAABLA010000120.1"/>
</dbReference>
<organism evidence="2 3">
    <name type="scientific">Haloechinothrix salitolerans</name>
    <dbReference type="NCBI Taxonomy" id="926830"/>
    <lineage>
        <taxon>Bacteria</taxon>
        <taxon>Bacillati</taxon>
        <taxon>Actinomycetota</taxon>
        <taxon>Actinomycetes</taxon>
        <taxon>Pseudonocardiales</taxon>
        <taxon>Pseudonocardiaceae</taxon>
        <taxon>Haloechinothrix</taxon>
    </lineage>
</organism>
<feature type="compositionally biased region" description="Pro residues" evidence="1">
    <location>
        <begin position="18"/>
        <end position="38"/>
    </location>
</feature>
<comment type="caution">
    <text evidence="2">The sequence shown here is derived from an EMBL/GenBank/DDBJ whole genome shotgun (WGS) entry which is preliminary data.</text>
</comment>
<accession>A0ABW2BWQ5</accession>
<dbReference type="Proteomes" id="UP001596337">
    <property type="component" value="Unassembled WGS sequence"/>
</dbReference>
<proteinExistence type="predicted"/>
<dbReference type="Pfam" id="PF20060">
    <property type="entry name" value="DUF6459"/>
    <property type="match status" value="1"/>
</dbReference>
<evidence type="ECO:0000313" key="3">
    <source>
        <dbReference type="Proteomes" id="UP001596337"/>
    </source>
</evidence>
<name>A0ABW2BWQ5_9PSEU</name>